<keyword evidence="2" id="KW-1185">Reference proteome</keyword>
<dbReference type="Proteomes" id="UP001259832">
    <property type="component" value="Unassembled WGS sequence"/>
</dbReference>
<dbReference type="EMBL" id="JASMQC010000020">
    <property type="protein sequence ID" value="KAK1937150.1"/>
    <property type="molecule type" value="Genomic_DNA"/>
</dbReference>
<evidence type="ECO:0000313" key="2">
    <source>
        <dbReference type="Proteomes" id="UP001259832"/>
    </source>
</evidence>
<name>A0AAD9GEP5_9STRA</name>
<proteinExistence type="predicted"/>
<sequence>MDTLVLKVFHDTNNSSFKVVFTSRKAFLNLARSVQDQNEHLFACSDGTYKSTKSESEEAYREFFFITRRFCNLFIGFDLEVRFGSLDHCAAIDNAFQAEWISIELLNCWPHYENSGIDSRIFHISMMLCIHPYVVWMHACRTYAQFRVLGRRHIDKWKLDGEMVYAFWSEDVYIKLPWDTWFIGSAGNVSGVLPNQNTIEEFHRTLK</sequence>
<reference evidence="1" key="1">
    <citation type="submission" date="2023-08" db="EMBL/GenBank/DDBJ databases">
        <title>Reference Genome Resource for the Citrus Pathogen Phytophthora citrophthora.</title>
        <authorList>
            <person name="Moller H."/>
            <person name="Coetzee B."/>
            <person name="Rose L.J."/>
            <person name="Van Niekerk J.M."/>
        </authorList>
    </citation>
    <scope>NUCLEOTIDE SEQUENCE</scope>
    <source>
        <strain evidence="1">STE-U-9442</strain>
    </source>
</reference>
<accession>A0AAD9GEP5</accession>
<protein>
    <submittedName>
        <fullName evidence="1">Uncharacterized protein</fullName>
    </submittedName>
</protein>
<gene>
    <name evidence="1" type="ORF">P3T76_009928</name>
</gene>
<comment type="caution">
    <text evidence="1">The sequence shown here is derived from an EMBL/GenBank/DDBJ whole genome shotgun (WGS) entry which is preliminary data.</text>
</comment>
<organism evidence="1 2">
    <name type="scientific">Phytophthora citrophthora</name>
    <dbReference type="NCBI Taxonomy" id="4793"/>
    <lineage>
        <taxon>Eukaryota</taxon>
        <taxon>Sar</taxon>
        <taxon>Stramenopiles</taxon>
        <taxon>Oomycota</taxon>
        <taxon>Peronosporomycetes</taxon>
        <taxon>Peronosporales</taxon>
        <taxon>Peronosporaceae</taxon>
        <taxon>Phytophthora</taxon>
    </lineage>
</organism>
<evidence type="ECO:0000313" key="1">
    <source>
        <dbReference type="EMBL" id="KAK1937150.1"/>
    </source>
</evidence>
<dbReference type="AlphaFoldDB" id="A0AAD9GEP5"/>